<sequence>MHGVEAFDTVFGCRPVLNFRHPPANYYSRPYMVNRGETTTQSFPECYGSITANQSVSYVSKYLSGPINTIMTLETISKADVPWITICPGPGINFTALDWYYMNYPPINYTIKYESASEKKYFTYDGITTHSLGALPKSSNKTMAQFLDEVMMPLWKFQWTCQITAQETDKIYDCGFPFAVKKLLFTTPGKPMVHHTPMGVWKTELIAFSRQIPDLSLTPCSTFQPNFTLTAGVTRIDFKYAITLGSFYNIKHDKLKYFAHKPAGMPTFKVFINQQHEKLDEYHFLAKKEEVVRVEIGTGSLIELSAIDKYEFLNTESNHCLNDEGEIRMVMDCRTKCLETTFLKDTCRLQGYRNGSENQLPPVCTTSADFENFLHKNWTTEGVAEFAACKEACSENCMRIDYNLRTTSVEAEVNTQVTNYSTIGQDFSIRLAKALTLYVKSPYAKLEEKLLAELVFLAKIPYTGVGPGLAAIILGFTYPFYEYLRTGHVDYHPGIIFDKDFSEYVAWYFKHKIYKEKYWNLDAYLHDYFLAQNEKMSHFFTPQNLTTTEPEMKSNDMETVLAEVIKDLIMKHQSYNNSKSDQNYEDLRDLVLKTALEEFSKSSEPRENVIDSDTSPQFSSRRGSINLKRRRSRPRRRLASFRKFGKTKKLKAKKYKHFQKNPHAAQISSDALFRVASPIES</sequence>
<accession>A0A7R9GIE3</accession>
<reference evidence="2" key="1">
    <citation type="submission" date="2020-11" db="EMBL/GenBank/DDBJ databases">
        <authorList>
            <person name="Tran Van P."/>
        </authorList>
    </citation>
    <scope>NUCLEOTIDE SEQUENCE</scope>
</reference>
<name>A0A7R9GIE3_9CRUS</name>
<feature type="non-terminal residue" evidence="2">
    <location>
        <position position="1"/>
    </location>
</feature>
<evidence type="ECO:0000313" key="3">
    <source>
        <dbReference type="Proteomes" id="UP000678499"/>
    </source>
</evidence>
<feature type="region of interest" description="Disordered" evidence="1">
    <location>
        <begin position="603"/>
        <end position="636"/>
    </location>
</feature>
<proteinExistence type="predicted"/>
<protein>
    <submittedName>
        <fullName evidence="2">Uncharacterized protein</fullName>
    </submittedName>
</protein>
<dbReference type="EMBL" id="OA885624">
    <property type="protein sequence ID" value="CAD7282200.1"/>
    <property type="molecule type" value="Genomic_DNA"/>
</dbReference>
<keyword evidence="3" id="KW-1185">Reference proteome</keyword>
<feature type="compositionally biased region" description="Polar residues" evidence="1">
    <location>
        <begin position="611"/>
        <end position="623"/>
    </location>
</feature>
<dbReference type="Proteomes" id="UP000678499">
    <property type="component" value="Unassembled WGS sequence"/>
</dbReference>
<dbReference type="AlphaFoldDB" id="A0A7R9GIE3"/>
<feature type="compositionally biased region" description="Basic residues" evidence="1">
    <location>
        <begin position="627"/>
        <end position="636"/>
    </location>
</feature>
<dbReference type="EMBL" id="CAJPEX010003587">
    <property type="protein sequence ID" value="CAG0922352.1"/>
    <property type="molecule type" value="Genomic_DNA"/>
</dbReference>
<evidence type="ECO:0000256" key="1">
    <source>
        <dbReference type="SAM" id="MobiDB-lite"/>
    </source>
</evidence>
<organism evidence="2">
    <name type="scientific">Notodromas monacha</name>
    <dbReference type="NCBI Taxonomy" id="399045"/>
    <lineage>
        <taxon>Eukaryota</taxon>
        <taxon>Metazoa</taxon>
        <taxon>Ecdysozoa</taxon>
        <taxon>Arthropoda</taxon>
        <taxon>Crustacea</taxon>
        <taxon>Oligostraca</taxon>
        <taxon>Ostracoda</taxon>
        <taxon>Podocopa</taxon>
        <taxon>Podocopida</taxon>
        <taxon>Cypridocopina</taxon>
        <taxon>Cypridoidea</taxon>
        <taxon>Cyprididae</taxon>
        <taxon>Notodromas</taxon>
    </lineage>
</organism>
<evidence type="ECO:0000313" key="2">
    <source>
        <dbReference type="EMBL" id="CAD7282200.1"/>
    </source>
</evidence>
<gene>
    <name evidence="2" type="ORF">NMOB1V02_LOCUS9829</name>
</gene>